<dbReference type="Pfam" id="PF17772">
    <property type="entry name" value="zf-MYST"/>
    <property type="match status" value="1"/>
</dbReference>
<evidence type="ECO:0000256" key="7">
    <source>
        <dbReference type="ARBA" id="ARBA00022553"/>
    </source>
</evidence>
<keyword evidence="17" id="KW-0805">Transcription regulation</keyword>
<gene>
    <name evidence="29" type="primary">KAT7</name>
    <name evidence="29" type="synonym">kat7b</name>
</gene>
<evidence type="ECO:0000256" key="6">
    <source>
        <dbReference type="ARBA" id="ARBA00022499"/>
    </source>
</evidence>
<feature type="compositionally biased region" description="Polar residues" evidence="26">
    <location>
        <begin position="109"/>
        <end position="127"/>
    </location>
</feature>
<evidence type="ECO:0000256" key="25">
    <source>
        <dbReference type="RuleBase" id="RU361211"/>
    </source>
</evidence>
<keyword evidence="5" id="KW-0963">Cytoplasm</keyword>
<keyword evidence="27" id="KW-0472">Membrane</keyword>
<evidence type="ECO:0000256" key="9">
    <source>
        <dbReference type="ARBA" id="ARBA00022705"/>
    </source>
</evidence>
<dbReference type="Pfam" id="PF01530">
    <property type="entry name" value="zf-C2HC"/>
    <property type="match status" value="1"/>
</dbReference>
<evidence type="ECO:0000256" key="20">
    <source>
        <dbReference type="ARBA" id="ARBA00023242"/>
    </source>
</evidence>
<dbReference type="GO" id="GO:0003712">
    <property type="term" value="F:transcription coregulator activity"/>
    <property type="evidence" value="ECO:0007669"/>
    <property type="project" value="TreeGrafter"/>
</dbReference>
<dbReference type="AlphaFoldDB" id="A0A669CCC6"/>
<evidence type="ECO:0000256" key="8">
    <source>
        <dbReference type="ARBA" id="ARBA00022679"/>
    </source>
</evidence>
<dbReference type="GO" id="GO:0036408">
    <property type="term" value="F:histone H3K14 acetyltransferase activity"/>
    <property type="evidence" value="ECO:0007669"/>
    <property type="project" value="UniProtKB-ARBA"/>
</dbReference>
<dbReference type="FunFam" id="3.40.630.30:FF:000001">
    <property type="entry name" value="Histone acetyltransferase"/>
    <property type="match status" value="1"/>
</dbReference>
<evidence type="ECO:0000313" key="30">
    <source>
        <dbReference type="Proteomes" id="UP000005207"/>
    </source>
</evidence>
<dbReference type="GeneTree" id="ENSGT00940000157744"/>
<evidence type="ECO:0000313" key="29">
    <source>
        <dbReference type="Ensembl" id="ENSONIP00000045483.1"/>
    </source>
</evidence>
<dbReference type="FunFam" id="1.10.10.10:FF:000092">
    <property type="entry name" value="Histone acetyltransferase"/>
    <property type="match status" value="1"/>
</dbReference>
<keyword evidence="10" id="KW-0479">Metal-binding</keyword>
<dbReference type="Gene3D" id="1.10.10.10">
    <property type="entry name" value="Winged helix-like DNA-binding domain superfamily/Winged helix DNA-binding domain"/>
    <property type="match status" value="1"/>
</dbReference>
<evidence type="ECO:0000256" key="19">
    <source>
        <dbReference type="ARBA" id="ARBA00023204"/>
    </source>
</evidence>
<evidence type="ECO:0000256" key="22">
    <source>
        <dbReference type="ARBA" id="ARBA00023328"/>
    </source>
</evidence>
<dbReference type="GO" id="GO:0005829">
    <property type="term" value="C:cytosol"/>
    <property type="evidence" value="ECO:0007669"/>
    <property type="project" value="UniProtKB-SubCell"/>
</dbReference>
<evidence type="ECO:0000256" key="24">
    <source>
        <dbReference type="PROSITE-ProRule" id="PRU01143"/>
    </source>
</evidence>
<feature type="region of interest" description="Disordered" evidence="26">
    <location>
        <begin position="99"/>
        <end position="151"/>
    </location>
</feature>
<proteinExistence type="inferred from homology"/>
<dbReference type="SUPFAM" id="SSF103637">
    <property type="entry name" value="CCHHC domain"/>
    <property type="match status" value="1"/>
</dbReference>
<evidence type="ECO:0000256" key="1">
    <source>
        <dbReference type="ARBA" id="ARBA00004123"/>
    </source>
</evidence>
<dbReference type="InterPro" id="IPR040706">
    <property type="entry name" value="Zf-MYST"/>
</dbReference>
<feature type="region of interest" description="Disordered" evidence="26">
    <location>
        <begin position="1"/>
        <end position="49"/>
    </location>
</feature>
<dbReference type="PROSITE" id="PS51802">
    <property type="entry name" value="ZF_CCHHC"/>
    <property type="match status" value="1"/>
</dbReference>
<sequence>EVVRHMAGSGSDGTEDSDSSAEREQTNSSESEGTVPKRQRLTRASTRLSQSSQGWQHSLYICIHVYTYTFAVITVTFTVISRLVLFYFPLDTQDLKRAADHDESPPLTPTGNAPSSESELDISSPNASHDESQAKDQANRDSDKDLSRRPKRRRCHETYNFNMKCPTPGCNSLGHLTGKHERHFAVSGCPLYHNLSADECKVKAISREKQEEEVKAQEDSNSRHATRHQVAFQFFDNLITHIGHCFPSSCLQEKLRIQGQITEGSNMIKTILFGRYELDTWYHSPYPEEYARLGRLYVCEFCLKYMKSQTILRRHMAKCVWKHPPGDEVYRKGSISVFEVDGKKNKIYCQNLCLLAKLFLDHKTLYYDVEPFLFYVMTEADNTGCHLVGYFSKEKNSFLNYNVSCILTMPQYMRQGFGKMLIDFSYLLSKVEEKVGSPERPLSDLGLISYRSYWKEVLLRYMYNFQGKEISIKEISQETAVNPVDIVSTLQSLQMLKYWKGKHLVLKRQDLIDEWKAKEIKRGNSNKTIDPSSLKWTPPKGT</sequence>
<dbReference type="GO" id="GO:0045815">
    <property type="term" value="P:transcription initiation-coupled chromatin remodeling"/>
    <property type="evidence" value="ECO:0007669"/>
    <property type="project" value="UniProtKB-ARBA"/>
</dbReference>
<dbReference type="Gene3D" id="3.30.60.60">
    <property type="entry name" value="N-acetyl transferase-like"/>
    <property type="match status" value="1"/>
</dbReference>
<evidence type="ECO:0000256" key="17">
    <source>
        <dbReference type="ARBA" id="ARBA00023015"/>
    </source>
</evidence>
<dbReference type="InterPro" id="IPR050603">
    <property type="entry name" value="MYST_HAT"/>
</dbReference>
<keyword evidence="15" id="KW-0156">Chromatin regulator</keyword>
<keyword evidence="20 25" id="KW-0539">Nucleus</keyword>
<dbReference type="GO" id="GO:0036409">
    <property type="term" value="C:histone H3-K14 acetyltransferase complex"/>
    <property type="evidence" value="ECO:0007669"/>
    <property type="project" value="UniProtKB-ARBA"/>
</dbReference>
<dbReference type="PANTHER" id="PTHR10615">
    <property type="entry name" value="HISTONE ACETYLTRANSFERASE"/>
    <property type="match status" value="1"/>
</dbReference>
<evidence type="ECO:0000256" key="21">
    <source>
        <dbReference type="ARBA" id="ARBA00023315"/>
    </source>
</evidence>
<comment type="similarity">
    <text evidence="4 25">Belongs to the MYST (SAS/MOZ) family.</text>
</comment>
<organism evidence="29 30">
    <name type="scientific">Oreochromis niloticus</name>
    <name type="common">Nile tilapia</name>
    <name type="synonym">Tilapia nilotica</name>
    <dbReference type="NCBI Taxonomy" id="8128"/>
    <lineage>
        <taxon>Eukaryota</taxon>
        <taxon>Metazoa</taxon>
        <taxon>Chordata</taxon>
        <taxon>Craniata</taxon>
        <taxon>Vertebrata</taxon>
        <taxon>Euteleostomi</taxon>
        <taxon>Actinopterygii</taxon>
        <taxon>Neopterygii</taxon>
        <taxon>Teleostei</taxon>
        <taxon>Neoteleostei</taxon>
        <taxon>Acanthomorphata</taxon>
        <taxon>Ovalentaria</taxon>
        <taxon>Cichlomorphae</taxon>
        <taxon>Cichliformes</taxon>
        <taxon>Cichlidae</taxon>
        <taxon>African cichlids</taxon>
        <taxon>Pseudocrenilabrinae</taxon>
        <taxon>Oreochromini</taxon>
        <taxon>Oreochromis</taxon>
    </lineage>
</organism>
<dbReference type="Gene3D" id="4.10.320.30">
    <property type="match status" value="1"/>
</dbReference>
<evidence type="ECO:0000256" key="5">
    <source>
        <dbReference type="ARBA" id="ARBA00022490"/>
    </source>
</evidence>
<dbReference type="InterPro" id="IPR036388">
    <property type="entry name" value="WH-like_DNA-bd_sf"/>
</dbReference>
<evidence type="ECO:0000256" key="15">
    <source>
        <dbReference type="ARBA" id="ARBA00022853"/>
    </source>
</evidence>
<dbReference type="GO" id="GO:0010485">
    <property type="term" value="F:histone H4 acetyltransferase activity"/>
    <property type="evidence" value="ECO:0007669"/>
    <property type="project" value="TreeGrafter"/>
</dbReference>
<evidence type="ECO:0000259" key="28">
    <source>
        <dbReference type="PROSITE" id="PS51726"/>
    </source>
</evidence>
<dbReference type="GO" id="GO:1902035">
    <property type="term" value="P:positive regulation of hematopoietic stem cell proliferation"/>
    <property type="evidence" value="ECO:0007669"/>
    <property type="project" value="UniProtKB-ARBA"/>
</dbReference>
<dbReference type="Pfam" id="PF01853">
    <property type="entry name" value="MOZ_SAS"/>
    <property type="match status" value="1"/>
</dbReference>
<keyword evidence="19" id="KW-0234">DNA repair</keyword>
<dbReference type="PROSITE" id="PS51726">
    <property type="entry name" value="MYST_HAT"/>
    <property type="match status" value="1"/>
</dbReference>
<keyword evidence="18" id="KW-0804">Transcription</keyword>
<dbReference type="SUPFAM" id="SSF55729">
    <property type="entry name" value="Acyl-CoA N-acyltransferases (Nat)"/>
    <property type="match status" value="1"/>
</dbReference>
<keyword evidence="11" id="KW-0227">DNA damage</keyword>
<keyword evidence="9" id="KW-0235">DNA replication</keyword>
<keyword evidence="27" id="KW-1133">Transmembrane helix</keyword>
<dbReference type="GO" id="GO:0045935">
    <property type="term" value="P:positive regulation of nucleobase-containing compound metabolic process"/>
    <property type="evidence" value="ECO:0007669"/>
    <property type="project" value="UniProtKB-ARBA"/>
</dbReference>
<protein>
    <recommendedName>
        <fullName evidence="25">Histone acetyltransferase</fullName>
        <ecNumber evidence="25">2.3.1.48</ecNumber>
    </recommendedName>
</protein>
<dbReference type="InterPro" id="IPR002515">
    <property type="entry name" value="Znf_C2H2C"/>
</dbReference>
<keyword evidence="12 24" id="KW-0863">Zinc-finger</keyword>
<evidence type="ECO:0000256" key="12">
    <source>
        <dbReference type="ARBA" id="ARBA00022771"/>
    </source>
</evidence>
<evidence type="ECO:0000256" key="26">
    <source>
        <dbReference type="SAM" id="MobiDB-lite"/>
    </source>
</evidence>
<keyword evidence="21" id="KW-0012">Acyltransferase</keyword>
<keyword evidence="6" id="KW-1017">Isopeptide bond</keyword>
<comment type="catalytic activity">
    <reaction evidence="25">
        <text>L-lysyl-[protein] + acetyl-CoA = N(6)-acetyl-L-lysyl-[protein] + CoA + H(+)</text>
        <dbReference type="Rhea" id="RHEA:45948"/>
        <dbReference type="Rhea" id="RHEA-COMP:9752"/>
        <dbReference type="Rhea" id="RHEA-COMP:10731"/>
        <dbReference type="ChEBI" id="CHEBI:15378"/>
        <dbReference type="ChEBI" id="CHEBI:29969"/>
        <dbReference type="ChEBI" id="CHEBI:57287"/>
        <dbReference type="ChEBI" id="CHEBI:57288"/>
        <dbReference type="ChEBI" id="CHEBI:61930"/>
        <dbReference type="EC" id="2.3.1.48"/>
    </reaction>
</comment>
<dbReference type="Proteomes" id="UP000005207">
    <property type="component" value="Unplaced"/>
</dbReference>
<evidence type="ECO:0000256" key="27">
    <source>
        <dbReference type="SAM" id="Phobius"/>
    </source>
</evidence>
<feature type="transmembrane region" description="Helical" evidence="27">
    <location>
        <begin position="65"/>
        <end position="88"/>
    </location>
</feature>
<dbReference type="InterPro" id="IPR016181">
    <property type="entry name" value="Acyl_CoA_acyltransferase"/>
</dbReference>
<dbReference type="Ensembl" id="ENSONIT00000049266.1">
    <property type="protein sequence ID" value="ENSONIP00000045483.1"/>
    <property type="gene ID" value="ENSONIG00000019895.2"/>
</dbReference>
<keyword evidence="13" id="KW-0862">Zinc</keyword>
<evidence type="ECO:0000256" key="4">
    <source>
        <dbReference type="ARBA" id="ARBA00010107"/>
    </source>
</evidence>
<evidence type="ECO:0000256" key="14">
    <source>
        <dbReference type="ARBA" id="ARBA00022843"/>
    </source>
</evidence>
<reference evidence="29" key="2">
    <citation type="submission" date="2025-09" db="UniProtKB">
        <authorList>
            <consortium name="Ensembl"/>
        </authorList>
    </citation>
    <scope>IDENTIFICATION</scope>
</reference>
<keyword evidence="16" id="KW-0007">Acetylation</keyword>
<dbReference type="FunFam" id="4.10.320.30:FF:000002">
    <property type="entry name" value="Histone acetyltransferase"/>
    <property type="match status" value="1"/>
</dbReference>
<evidence type="ECO:0000256" key="3">
    <source>
        <dbReference type="ARBA" id="ARBA00004584"/>
    </source>
</evidence>
<dbReference type="EC" id="2.3.1.48" evidence="25"/>
<feature type="compositionally biased region" description="Basic and acidic residues" evidence="26">
    <location>
        <begin position="128"/>
        <end position="148"/>
    </location>
</feature>
<dbReference type="GO" id="GO:0000775">
    <property type="term" value="C:chromosome, centromeric region"/>
    <property type="evidence" value="ECO:0007669"/>
    <property type="project" value="UniProtKB-SubCell"/>
</dbReference>
<dbReference type="GO" id="GO:0003682">
    <property type="term" value="F:chromatin binding"/>
    <property type="evidence" value="ECO:0007669"/>
    <property type="project" value="TreeGrafter"/>
</dbReference>
<accession>A0A669CCC6</accession>
<feature type="domain" description="MYST-type HAT" evidence="28">
    <location>
        <begin position="263"/>
        <end position="538"/>
    </location>
</feature>
<dbReference type="PANTHER" id="PTHR10615:SF161">
    <property type="entry name" value="HISTONE ACETYLTRANSFERASE KAT7"/>
    <property type="match status" value="1"/>
</dbReference>
<keyword evidence="8" id="KW-0808">Transferase</keyword>
<evidence type="ECO:0000256" key="23">
    <source>
        <dbReference type="PIRSR" id="PIRSR602717-51"/>
    </source>
</evidence>
<dbReference type="InterPro" id="IPR036060">
    <property type="entry name" value="Znf_C2H2C_sf"/>
</dbReference>
<evidence type="ECO:0000256" key="18">
    <source>
        <dbReference type="ARBA" id="ARBA00023163"/>
    </source>
</evidence>
<keyword evidence="27" id="KW-0812">Transmembrane</keyword>
<evidence type="ECO:0000256" key="10">
    <source>
        <dbReference type="ARBA" id="ARBA00022723"/>
    </source>
</evidence>
<dbReference type="Gene3D" id="3.40.630.30">
    <property type="match status" value="1"/>
</dbReference>
<evidence type="ECO:0000256" key="11">
    <source>
        <dbReference type="ARBA" id="ARBA00022763"/>
    </source>
</evidence>
<evidence type="ECO:0000256" key="16">
    <source>
        <dbReference type="ARBA" id="ARBA00022990"/>
    </source>
</evidence>
<feature type="active site" description="Proton donor/acceptor" evidence="23">
    <location>
        <position position="439"/>
    </location>
</feature>
<name>A0A669CCC6_ORENI</name>
<reference evidence="29" key="1">
    <citation type="submission" date="2025-08" db="UniProtKB">
        <authorList>
            <consortium name="Ensembl"/>
        </authorList>
    </citation>
    <scope>IDENTIFICATION</scope>
</reference>
<comment type="subcellular location">
    <subcellularLocation>
        <location evidence="3">Chromosome</location>
        <location evidence="3">Centromere</location>
    </subcellularLocation>
    <subcellularLocation>
        <location evidence="2">Cytoplasm</location>
        <location evidence="2">Cytosol</location>
    </subcellularLocation>
    <subcellularLocation>
        <location evidence="1 25">Nucleus</location>
    </subcellularLocation>
</comment>
<dbReference type="GO" id="GO:0006281">
    <property type="term" value="P:DNA repair"/>
    <property type="evidence" value="ECO:0007669"/>
    <property type="project" value="UniProtKB-KW"/>
</dbReference>
<keyword evidence="7" id="KW-0597">Phosphoprotein</keyword>
<dbReference type="GO" id="GO:0008270">
    <property type="term" value="F:zinc ion binding"/>
    <property type="evidence" value="ECO:0007669"/>
    <property type="project" value="UniProtKB-KW"/>
</dbReference>
<evidence type="ECO:0000256" key="13">
    <source>
        <dbReference type="ARBA" id="ARBA00022833"/>
    </source>
</evidence>
<keyword evidence="14" id="KW-0832">Ubl conjugation</keyword>
<keyword evidence="22" id="KW-0137">Centromere</keyword>
<keyword evidence="30" id="KW-1185">Reference proteome</keyword>
<dbReference type="FunFam" id="3.30.60.60:FF:000001">
    <property type="entry name" value="Histone acetyltransferase"/>
    <property type="match status" value="1"/>
</dbReference>
<dbReference type="InterPro" id="IPR002717">
    <property type="entry name" value="HAT_MYST-type"/>
</dbReference>
<dbReference type="GO" id="GO:0006260">
    <property type="term" value="P:DNA replication"/>
    <property type="evidence" value="ECO:0007669"/>
    <property type="project" value="UniProtKB-KW"/>
</dbReference>
<dbReference type="GO" id="GO:0006357">
    <property type="term" value="P:regulation of transcription by RNA polymerase II"/>
    <property type="evidence" value="ECO:0007669"/>
    <property type="project" value="TreeGrafter"/>
</dbReference>
<evidence type="ECO:0000256" key="2">
    <source>
        <dbReference type="ARBA" id="ARBA00004514"/>
    </source>
</evidence>